<dbReference type="Proteomes" id="UP000324738">
    <property type="component" value="Unassembled WGS sequence"/>
</dbReference>
<protein>
    <submittedName>
        <fullName evidence="2">DUF983 domain-containing protein</fullName>
    </submittedName>
</protein>
<evidence type="ECO:0000313" key="3">
    <source>
        <dbReference type="Proteomes" id="UP000324738"/>
    </source>
</evidence>
<feature type="transmembrane region" description="Helical" evidence="1">
    <location>
        <begin position="84"/>
        <end position="106"/>
    </location>
</feature>
<comment type="caution">
    <text evidence="2">The sequence shown here is derived from an EMBL/GenBank/DDBJ whole genome shotgun (WGS) entry which is preliminary data.</text>
</comment>
<gene>
    <name evidence="2" type="ORF">FPY71_05190</name>
</gene>
<evidence type="ECO:0000256" key="1">
    <source>
        <dbReference type="SAM" id="Phobius"/>
    </source>
</evidence>
<dbReference type="AlphaFoldDB" id="A0A5B0E092"/>
<keyword evidence="1" id="KW-0812">Transmembrane</keyword>
<feature type="transmembrane region" description="Helical" evidence="1">
    <location>
        <begin position="58"/>
        <end position="78"/>
    </location>
</feature>
<keyword evidence="1" id="KW-0472">Membrane</keyword>
<name>A0A5B0E092_9HYPH</name>
<proteinExistence type="predicted"/>
<dbReference type="RefSeq" id="WP_149298238.1">
    <property type="nucleotide sequence ID" value="NZ_VTWH01000001.1"/>
</dbReference>
<evidence type="ECO:0000313" key="2">
    <source>
        <dbReference type="EMBL" id="KAA0972484.1"/>
    </source>
</evidence>
<dbReference type="EMBL" id="VTWH01000001">
    <property type="protein sequence ID" value="KAA0972484.1"/>
    <property type="molecule type" value="Genomic_DNA"/>
</dbReference>
<organism evidence="2 3">
    <name type="scientific">Aureimonas fodinaquatilis</name>
    <dbReference type="NCBI Taxonomy" id="2565783"/>
    <lineage>
        <taxon>Bacteria</taxon>
        <taxon>Pseudomonadati</taxon>
        <taxon>Pseudomonadota</taxon>
        <taxon>Alphaproteobacteria</taxon>
        <taxon>Hyphomicrobiales</taxon>
        <taxon>Aurantimonadaceae</taxon>
        <taxon>Aureimonas</taxon>
    </lineage>
</organism>
<keyword evidence="1" id="KW-1133">Transmembrane helix</keyword>
<reference evidence="2 3" key="1">
    <citation type="submission" date="2019-08" db="EMBL/GenBank/DDBJ databases">
        <title>Aureimonas fodiniaquatilis sp. nov., isolated from a coal mine wastewater.</title>
        <authorList>
            <person name="Kim W."/>
        </authorList>
    </citation>
    <scope>NUCLEOTIDE SEQUENCE [LARGE SCALE GENOMIC DNA]</scope>
    <source>
        <strain evidence="2 3">CAU 1482</strain>
    </source>
</reference>
<sequence length="130" mass="14591">MTGQHVATDQRDALKRALKGRCPYCGEGRLYAGALKLETRCNHCHADLTPLDQADGPAFFGMIIIGMLVTGLALYVEVAYMPPFWVHFLLWIPFTAIITLPLLRLFKSLMVGMQYRHKAAEGVWTRGDPK</sequence>
<accession>A0A5B0E092</accession>
<keyword evidence="3" id="KW-1185">Reference proteome</keyword>
<dbReference type="InterPro" id="IPR009325">
    <property type="entry name" value="DUF983"/>
</dbReference>
<dbReference type="OrthoDB" id="9799456at2"/>
<dbReference type="Pfam" id="PF06170">
    <property type="entry name" value="DUF983"/>
    <property type="match status" value="1"/>
</dbReference>